<dbReference type="PRINTS" id="PR00147">
    <property type="entry name" value="DNAPHOTLYASE"/>
</dbReference>
<dbReference type="Gene3D" id="3.40.50.620">
    <property type="entry name" value="HUPs"/>
    <property type="match status" value="1"/>
</dbReference>
<dbReference type="InterPro" id="IPR014729">
    <property type="entry name" value="Rossmann-like_a/b/a_fold"/>
</dbReference>
<dbReference type="InterPro" id="IPR036134">
    <property type="entry name" value="Crypto/Photolyase_FAD-like_sf"/>
</dbReference>
<dbReference type="InterPro" id="IPR002081">
    <property type="entry name" value="Cryptochrome/DNA_photolyase_1"/>
</dbReference>
<dbReference type="GO" id="GO:0003913">
    <property type="term" value="F:DNA photolyase activity"/>
    <property type="evidence" value="ECO:0007669"/>
    <property type="project" value="InterPro"/>
</dbReference>
<feature type="domain" description="Photolyase/cryptochrome alpha/beta" evidence="8">
    <location>
        <begin position="2"/>
        <end position="133"/>
    </location>
</feature>
<dbReference type="EMBL" id="LIBB01000122">
    <property type="protein sequence ID" value="KRO71891.1"/>
    <property type="molecule type" value="Genomic_DNA"/>
</dbReference>
<dbReference type="GO" id="GO:0003677">
    <property type="term" value="F:DNA binding"/>
    <property type="evidence" value="ECO:0007669"/>
    <property type="project" value="TreeGrafter"/>
</dbReference>
<dbReference type="Pfam" id="PF03441">
    <property type="entry name" value="FAD_binding_7"/>
    <property type="match status" value="1"/>
</dbReference>
<evidence type="ECO:0000259" key="8">
    <source>
        <dbReference type="PROSITE" id="PS51645"/>
    </source>
</evidence>
<dbReference type="Proteomes" id="UP000051934">
    <property type="component" value="Unassembled WGS sequence"/>
</dbReference>
<accession>A0A0R2SH03</accession>
<evidence type="ECO:0000256" key="5">
    <source>
        <dbReference type="ARBA" id="ARBA00022991"/>
    </source>
</evidence>
<name>A0A0R2SH03_9GAMM</name>
<dbReference type="PROSITE" id="PS51645">
    <property type="entry name" value="PHR_CRY_ALPHA_BETA"/>
    <property type="match status" value="1"/>
</dbReference>
<dbReference type="Pfam" id="PF00875">
    <property type="entry name" value="DNA_photolyase"/>
    <property type="match status" value="1"/>
</dbReference>
<dbReference type="Gene3D" id="1.10.579.10">
    <property type="entry name" value="DNA Cyclobutane Dipyrimidine Photolyase, subunit A, domain 3"/>
    <property type="match status" value="1"/>
</dbReference>
<dbReference type="AlphaFoldDB" id="A0A0R2SH03"/>
<dbReference type="GO" id="GO:0000719">
    <property type="term" value="P:photoreactive repair"/>
    <property type="evidence" value="ECO:0007669"/>
    <property type="project" value="TreeGrafter"/>
</dbReference>
<evidence type="ECO:0000256" key="7">
    <source>
        <dbReference type="RuleBase" id="RU367151"/>
    </source>
</evidence>
<evidence type="ECO:0000256" key="6">
    <source>
        <dbReference type="PIRSR" id="PIRSR602081-1"/>
    </source>
</evidence>
<dbReference type="InterPro" id="IPR014133">
    <property type="entry name" value="Cry_DASH"/>
</dbReference>
<proteinExistence type="inferred from homology"/>
<feature type="binding site" evidence="6">
    <location>
        <begin position="374"/>
        <end position="376"/>
    </location>
    <ligand>
        <name>FAD</name>
        <dbReference type="ChEBI" id="CHEBI:57692"/>
    </ligand>
</feature>
<dbReference type="SUPFAM" id="SSF48173">
    <property type="entry name" value="Cryptochrome/photolyase FAD-binding domain"/>
    <property type="match status" value="1"/>
</dbReference>
<comment type="function">
    <text evidence="7">May have a photoreceptor function.</text>
</comment>
<dbReference type="GO" id="GO:0071949">
    <property type="term" value="F:FAD binding"/>
    <property type="evidence" value="ECO:0007669"/>
    <property type="project" value="TreeGrafter"/>
</dbReference>
<dbReference type="InterPro" id="IPR006050">
    <property type="entry name" value="DNA_photolyase_N"/>
</dbReference>
<dbReference type="Gene3D" id="1.25.40.80">
    <property type="match status" value="1"/>
</dbReference>
<evidence type="ECO:0000256" key="4">
    <source>
        <dbReference type="ARBA" id="ARBA00022827"/>
    </source>
</evidence>
<gene>
    <name evidence="9" type="ORF">ABR69_11820</name>
</gene>
<comment type="cofactor">
    <cofactor evidence="7">
        <name>(6R)-5,10-methylene-5,6,7,8-tetrahydrofolate</name>
        <dbReference type="ChEBI" id="CHEBI:15636"/>
    </cofactor>
    <text evidence="7">Binds 1 5,10-methenyltetrahydrofolate (MTHF) per subunit.</text>
</comment>
<dbReference type="NCBIfam" id="TIGR02765">
    <property type="entry name" value="crypto_DASH"/>
    <property type="match status" value="1"/>
</dbReference>
<comment type="similarity">
    <text evidence="1 7">Belongs to the DNA photolyase class-1 family.</text>
</comment>
<keyword evidence="3 6" id="KW-0285">Flavoprotein</keyword>
<evidence type="ECO:0000313" key="10">
    <source>
        <dbReference type="Proteomes" id="UP000051934"/>
    </source>
</evidence>
<reference evidence="9 10" key="1">
    <citation type="submission" date="2015-10" db="EMBL/GenBank/DDBJ databases">
        <title>Metagenome-Assembled Genomes uncover a global brackish microbiome.</title>
        <authorList>
            <person name="Hugerth L.W."/>
            <person name="Larsson J."/>
            <person name="Alneberg J."/>
            <person name="Lindh M.V."/>
            <person name="Legrand C."/>
            <person name="Pinhassi J."/>
            <person name="Andersson A.F."/>
        </authorList>
    </citation>
    <scope>NUCLEOTIDE SEQUENCE [LARGE SCALE GENOMIC DNA]</scope>
    <source>
        <strain evidence="9">BACL4 MAG-120507-bin80</strain>
    </source>
</reference>
<organism evidence="9 10">
    <name type="scientific">OM182 bacterium BACL3 MAG-120507-bin80</name>
    <dbReference type="NCBI Taxonomy" id="1655577"/>
    <lineage>
        <taxon>Bacteria</taxon>
        <taxon>Pseudomonadati</taxon>
        <taxon>Pseudomonadota</taxon>
        <taxon>Gammaproteobacteria</taxon>
        <taxon>OMG group</taxon>
        <taxon>OM182 clade</taxon>
    </lineage>
</organism>
<evidence type="ECO:0000256" key="2">
    <source>
        <dbReference type="ARBA" id="ARBA00017881"/>
    </source>
</evidence>
<dbReference type="PANTHER" id="PTHR11455">
    <property type="entry name" value="CRYPTOCHROME"/>
    <property type="match status" value="1"/>
</dbReference>
<dbReference type="PANTHER" id="PTHR11455:SF22">
    <property type="entry name" value="CRYPTOCHROME DASH"/>
    <property type="match status" value="1"/>
</dbReference>
<feature type="binding site" evidence="6">
    <location>
        <position position="224"/>
    </location>
    <ligand>
        <name>FAD</name>
        <dbReference type="ChEBI" id="CHEBI:57692"/>
    </ligand>
</feature>
<dbReference type="InterPro" id="IPR036155">
    <property type="entry name" value="Crypto/Photolyase_N_sf"/>
</dbReference>
<keyword evidence="4 6" id="KW-0274">FAD</keyword>
<feature type="binding site" evidence="6">
    <location>
        <begin position="237"/>
        <end position="241"/>
    </location>
    <ligand>
        <name>FAD</name>
        <dbReference type="ChEBI" id="CHEBI:57692"/>
    </ligand>
</feature>
<evidence type="ECO:0000256" key="3">
    <source>
        <dbReference type="ARBA" id="ARBA00022630"/>
    </source>
</evidence>
<comment type="cofactor">
    <cofactor evidence="6 7">
        <name>FAD</name>
        <dbReference type="ChEBI" id="CHEBI:57692"/>
    </cofactor>
    <text evidence="6 7">Binds 1 FAD per subunit.</text>
</comment>
<keyword evidence="5 7" id="KW-0157">Chromophore</keyword>
<evidence type="ECO:0000313" key="9">
    <source>
        <dbReference type="EMBL" id="KRO71891.1"/>
    </source>
</evidence>
<protein>
    <recommendedName>
        <fullName evidence="2 7">Cryptochrome DASH</fullName>
    </recommendedName>
</protein>
<evidence type="ECO:0000256" key="1">
    <source>
        <dbReference type="ARBA" id="ARBA00005862"/>
    </source>
</evidence>
<sequence>MHKTLYWLTKDLRIDDNAALIAAAKSDSLLCVYCIEPRWFSQYRFHTASMGAHRWQFIRQCLADLRVALATYGQEILFVVGEPDRCLAELVERHAIDRVVCSFLPGTDEAAALAGLAARRPDLIIDTQDTYTLFDRTSSPLPKERVVSYSKFRTLAERTDTLLPVDAPASLPPLPEGISFAELRKAEIPDLSGYSHLEPFFEGGESAAKRHLKSYFGSTHASSYKKTRNELDGWDTSSKLSPWLNSGSLSARRALSHLRSYEQTAGANDSTYWLYIELLWREYFQWIAVQIGPKLFSLRGISSCGGFKCFYPERFEKWCQGTTPYPLVNACMKQLKATGYLSNRGRQIAASCLVNELEMDWRYGAAWFEHQLCDYDVASNWGNWQYIAGVGVDPRGGRHFNLQKQTETYDPAGSYVARWSPGPVLQTLDTRDAADWPIG</sequence>
<dbReference type="InterPro" id="IPR005101">
    <property type="entry name" value="Cryptochr/Photolyase_FAD-bd"/>
</dbReference>
<comment type="caution">
    <text evidence="9">The sequence shown here is derived from an EMBL/GenBank/DDBJ whole genome shotgun (WGS) entry which is preliminary data.</text>
</comment>
<dbReference type="SUPFAM" id="SSF52425">
    <property type="entry name" value="Cryptochrome/photolyase, N-terminal domain"/>
    <property type="match status" value="1"/>
</dbReference>